<evidence type="ECO:0000313" key="3">
    <source>
        <dbReference type="Proteomes" id="UP000011863"/>
    </source>
</evidence>
<name>A0A6C7ECV3_ILUCY</name>
<proteinExistence type="predicted"/>
<dbReference type="PANTHER" id="PTHR34109">
    <property type="entry name" value="BNAUNNG04460D PROTEIN-RELATED"/>
    <property type="match status" value="1"/>
</dbReference>
<evidence type="ECO:0000313" key="2">
    <source>
        <dbReference type="EMBL" id="BAN03832.1"/>
    </source>
</evidence>
<keyword evidence="3" id="KW-1185">Reference proteome</keyword>
<dbReference type="Gene3D" id="3.30.720.120">
    <property type="match status" value="1"/>
</dbReference>
<dbReference type="Proteomes" id="UP000011863">
    <property type="component" value="Chromosome"/>
</dbReference>
<protein>
    <recommendedName>
        <fullName evidence="1">VOC domain-containing protein</fullName>
    </recommendedName>
</protein>
<dbReference type="PANTHER" id="PTHR34109:SF1">
    <property type="entry name" value="VOC DOMAIN-CONTAINING PROTEIN"/>
    <property type="match status" value="1"/>
</dbReference>
<dbReference type="SUPFAM" id="SSF54593">
    <property type="entry name" value="Glyoxalase/Bleomycin resistance protein/Dihydroxybiphenyl dioxygenase"/>
    <property type="match status" value="1"/>
</dbReference>
<dbReference type="PROSITE" id="PS51819">
    <property type="entry name" value="VOC"/>
    <property type="match status" value="1"/>
</dbReference>
<dbReference type="Pfam" id="PF00903">
    <property type="entry name" value="Glyoxalase"/>
    <property type="match status" value="1"/>
</dbReference>
<dbReference type="InterPro" id="IPR004360">
    <property type="entry name" value="Glyas_Fos-R_dOase_dom"/>
</dbReference>
<accession>A0A6C7ECV3</accession>
<feature type="domain" description="VOC" evidence="1">
    <location>
        <begin position="8"/>
        <end position="133"/>
    </location>
</feature>
<dbReference type="Gene3D" id="3.30.720.110">
    <property type="match status" value="1"/>
</dbReference>
<reference evidence="2 3" key="1">
    <citation type="journal article" date="2013" name="Int. J. Syst. Evol. Microbiol.">
        <title>Ilumatobacter nonamiense sp. nov. and Ilumatobacter coccineum sp. nov., isolated from seashore sand.</title>
        <authorList>
            <person name="Matsumoto A."/>
            <person name="Kasai H."/>
            <person name="Matsuo Y."/>
            <person name="Shizuri Y."/>
            <person name="Ichikawa N."/>
            <person name="Fujita N."/>
            <person name="Omura S."/>
            <person name="Takahashi Y."/>
        </authorList>
    </citation>
    <scope>NUCLEOTIDE SEQUENCE [LARGE SCALE GENOMIC DNA]</scope>
    <source>
        <strain evidence="3">NBRC 103263 / KCTC 29153 / YM16-304</strain>
    </source>
</reference>
<dbReference type="KEGG" id="aym:YM304_35180"/>
<dbReference type="AlphaFoldDB" id="A0A6C7ECV3"/>
<dbReference type="InterPro" id="IPR029068">
    <property type="entry name" value="Glyas_Bleomycin-R_OHBP_Dase"/>
</dbReference>
<dbReference type="EMBL" id="AP012057">
    <property type="protein sequence ID" value="BAN03832.1"/>
    <property type="molecule type" value="Genomic_DNA"/>
</dbReference>
<evidence type="ECO:0000259" key="1">
    <source>
        <dbReference type="PROSITE" id="PS51819"/>
    </source>
</evidence>
<dbReference type="InterPro" id="IPR037523">
    <property type="entry name" value="VOC_core"/>
</dbReference>
<gene>
    <name evidence="2" type="ORF">YM304_35180</name>
</gene>
<dbReference type="CDD" id="cd07246">
    <property type="entry name" value="VOC_like"/>
    <property type="match status" value="1"/>
</dbReference>
<organism evidence="2 3">
    <name type="scientific">Ilumatobacter coccineus (strain NBRC 103263 / KCTC 29153 / YM16-304)</name>
    <dbReference type="NCBI Taxonomy" id="1313172"/>
    <lineage>
        <taxon>Bacteria</taxon>
        <taxon>Bacillati</taxon>
        <taxon>Actinomycetota</taxon>
        <taxon>Acidimicrobiia</taxon>
        <taxon>Acidimicrobiales</taxon>
        <taxon>Ilumatobacteraceae</taxon>
        <taxon>Ilumatobacter</taxon>
    </lineage>
</organism>
<sequence>MPMSDQAAAQRITPYITVDDGDAALRWYADSLHATETVRYVGDDGRLGHAQFVVSGATVMLSDAYPEMDVVAATSQQGSSHALHLEVDDCDALHELAVGNGATSLQPPADQPHGARQCTILDPFGHRWMLSQTVSAPSHAEIESAMDGFTVVEGG</sequence>